<evidence type="ECO:0000313" key="2">
    <source>
        <dbReference type="EMBL" id="ELP65773.1"/>
    </source>
</evidence>
<feature type="region of interest" description="Disordered" evidence="1">
    <location>
        <begin position="1"/>
        <end position="49"/>
    </location>
</feature>
<protein>
    <submittedName>
        <fullName evidence="2">Uncharacterized protein</fullName>
    </submittedName>
</protein>
<comment type="caution">
    <text evidence="2">The sequence shown here is derived from an EMBL/GenBank/DDBJ whole genome shotgun (WGS) entry which is preliminary data.</text>
</comment>
<dbReference type="AlphaFoldDB" id="L7F2A8"/>
<keyword evidence="3" id="KW-1185">Reference proteome</keyword>
<organism evidence="2 3">
    <name type="scientific">Streptomyces turgidiscabies (strain Car8)</name>
    <dbReference type="NCBI Taxonomy" id="698760"/>
    <lineage>
        <taxon>Bacteria</taxon>
        <taxon>Bacillati</taxon>
        <taxon>Actinomycetota</taxon>
        <taxon>Actinomycetes</taxon>
        <taxon>Kitasatosporales</taxon>
        <taxon>Streptomycetaceae</taxon>
        <taxon>Streptomyces</taxon>
    </lineage>
</organism>
<dbReference type="EMBL" id="AEJB01000361">
    <property type="protein sequence ID" value="ELP65773.1"/>
    <property type="molecule type" value="Genomic_DNA"/>
</dbReference>
<evidence type="ECO:0000256" key="1">
    <source>
        <dbReference type="SAM" id="MobiDB-lite"/>
    </source>
</evidence>
<feature type="compositionally biased region" description="Basic residues" evidence="1">
    <location>
        <begin position="1"/>
        <end position="19"/>
    </location>
</feature>
<dbReference type="Proteomes" id="UP000010931">
    <property type="component" value="Unassembled WGS sequence"/>
</dbReference>
<sequence>MSRARHSGKTKRREHRGNHAGRPVEEARDGVYDREFNPAARNSVMRLGR</sequence>
<accession>L7F2A8</accession>
<name>L7F2A8_STRT8</name>
<feature type="compositionally biased region" description="Basic and acidic residues" evidence="1">
    <location>
        <begin position="22"/>
        <end position="36"/>
    </location>
</feature>
<proteinExistence type="predicted"/>
<reference evidence="2 3" key="1">
    <citation type="journal article" date="2011" name="Plasmid">
        <title>Streptomyces turgidiscabies Car8 contains a modular pathogenicity island that shares virulence genes with other actinobacterial plant pathogens.</title>
        <authorList>
            <person name="Huguet-Tapia J.C."/>
            <person name="Badger J.H."/>
            <person name="Loria R."/>
            <person name="Pettis G.S."/>
        </authorList>
    </citation>
    <scope>NUCLEOTIDE SEQUENCE [LARGE SCALE GENOMIC DNA]</scope>
    <source>
        <strain evidence="2 3">Car8</strain>
    </source>
</reference>
<gene>
    <name evidence="2" type="ORF">STRTUCAR8_10205</name>
</gene>
<evidence type="ECO:0000313" key="3">
    <source>
        <dbReference type="Proteomes" id="UP000010931"/>
    </source>
</evidence>